<dbReference type="SUPFAM" id="SSF56037">
    <property type="entry name" value="PheT/TilS domain"/>
    <property type="match status" value="1"/>
</dbReference>
<feature type="domain" description="B3/B4 tRNA-binding" evidence="1">
    <location>
        <begin position="63"/>
        <end position="210"/>
    </location>
</feature>
<name>A0ABM6U4L1_FUSVA</name>
<dbReference type="Proteomes" id="UP000241238">
    <property type="component" value="Chromosome"/>
</dbReference>
<dbReference type="PANTHER" id="PTHR39209">
    <property type="match status" value="1"/>
</dbReference>
<dbReference type="SMART" id="SM00873">
    <property type="entry name" value="B3_4"/>
    <property type="match status" value="1"/>
</dbReference>
<keyword evidence="3" id="KW-1185">Reference proteome</keyword>
<evidence type="ECO:0000313" key="3">
    <source>
        <dbReference type="Proteomes" id="UP000241238"/>
    </source>
</evidence>
<proteinExistence type="predicted"/>
<evidence type="ECO:0000313" key="2">
    <source>
        <dbReference type="EMBL" id="AVQ31192.1"/>
    </source>
</evidence>
<dbReference type="PANTHER" id="PTHR39209:SF2">
    <property type="entry name" value="CYTOPLASMIC PROTEIN"/>
    <property type="match status" value="1"/>
</dbReference>
<sequence>MKIKIDNMLKNEVESIRLGCLIYDVKVEEKNEELWKKFDKEIFPALISLMEDKGINNIENIFLSKKAYKSLGKDPNRYRVSSEALYRRIKQGKGLYQINTVVDTNNLISLETGFSVGSYDLKNIKGDILLRKGKSEEKYKGIGKDDINIENLPILADNEGAFGSPTSDSIKAMVTLESAKILTLIYCFSKNENLEEVLEKSFKYLEEYTEAKNIVKFIVE</sequence>
<dbReference type="EMBL" id="CP028103">
    <property type="protein sequence ID" value="AVQ31192.1"/>
    <property type="molecule type" value="Genomic_DNA"/>
</dbReference>
<organism evidence="2 3">
    <name type="scientific">Fusobacterium varium ATCC 27725</name>
    <dbReference type="NCBI Taxonomy" id="469618"/>
    <lineage>
        <taxon>Bacteria</taxon>
        <taxon>Fusobacteriati</taxon>
        <taxon>Fusobacteriota</taxon>
        <taxon>Fusobacteriia</taxon>
        <taxon>Fusobacteriales</taxon>
        <taxon>Fusobacteriaceae</taxon>
        <taxon>Fusobacterium</taxon>
    </lineage>
</organism>
<dbReference type="InterPro" id="IPR005146">
    <property type="entry name" value="B3/B4_tRNA-bd"/>
</dbReference>
<gene>
    <name evidence="2" type="ORF">C4N18_08180</name>
</gene>
<protein>
    <recommendedName>
        <fullName evidence="1">B3/B4 tRNA-binding domain-containing protein</fullName>
    </recommendedName>
</protein>
<dbReference type="InterPro" id="IPR020825">
    <property type="entry name" value="Phe-tRNA_synthase-like_B3/B4"/>
</dbReference>
<evidence type="ECO:0000259" key="1">
    <source>
        <dbReference type="SMART" id="SM00873"/>
    </source>
</evidence>
<dbReference type="Gene3D" id="3.50.40.10">
    <property type="entry name" value="Phenylalanyl-trna Synthetase, Chain B, domain 3"/>
    <property type="match status" value="1"/>
</dbReference>
<dbReference type="Pfam" id="PF03483">
    <property type="entry name" value="B3_4"/>
    <property type="match status" value="1"/>
</dbReference>
<dbReference type="RefSeq" id="WP_005946983.1">
    <property type="nucleotide sequence ID" value="NZ_CP028103.1"/>
</dbReference>
<dbReference type="GeneID" id="77467966"/>
<accession>A0ABM6U4L1</accession>
<reference evidence="3" key="1">
    <citation type="journal article" date="2018" name="MSphere">
        <title>Fusobacterium Genomics Using MinION and Illumina Sequencing Enables Genome Completion and Correction.</title>
        <authorList>
            <person name="Todd S.M."/>
            <person name="Settlage R.E."/>
            <person name="Lahmers K.K."/>
            <person name="Slade D.J."/>
        </authorList>
    </citation>
    <scope>NUCLEOTIDE SEQUENCE [LARGE SCALE GENOMIC DNA]</scope>
    <source>
        <strain evidence="3">ATCC 27725</strain>
    </source>
</reference>